<keyword evidence="2 4" id="KW-0863">Zinc-finger</keyword>
<dbReference type="PROSITE" id="PS50865">
    <property type="entry name" value="ZF_MYND_2"/>
    <property type="match status" value="1"/>
</dbReference>
<dbReference type="Proteomes" id="UP001642405">
    <property type="component" value="Unassembled WGS sequence"/>
</dbReference>
<proteinExistence type="predicted"/>
<organism evidence="7 8">
    <name type="scientific">Sporothrix curviconia</name>
    <dbReference type="NCBI Taxonomy" id="1260050"/>
    <lineage>
        <taxon>Eukaryota</taxon>
        <taxon>Fungi</taxon>
        <taxon>Dikarya</taxon>
        <taxon>Ascomycota</taxon>
        <taxon>Pezizomycotina</taxon>
        <taxon>Sordariomycetes</taxon>
        <taxon>Sordariomycetidae</taxon>
        <taxon>Ophiostomatales</taxon>
        <taxon>Ophiostomataceae</taxon>
        <taxon>Sporothrix</taxon>
    </lineage>
</organism>
<dbReference type="Pfam" id="PF01753">
    <property type="entry name" value="zf-MYND"/>
    <property type="match status" value="1"/>
</dbReference>
<accession>A0ABP0AVS6</accession>
<evidence type="ECO:0000259" key="6">
    <source>
        <dbReference type="PROSITE" id="PS50865"/>
    </source>
</evidence>
<evidence type="ECO:0000313" key="8">
    <source>
        <dbReference type="Proteomes" id="UP001642405"/>
    </source>
</evidence>
<dbReference type="EMBL" id="CAWUHB010000004">
    <property type="protein sequence ID" value="CAK7211361.1"/>
    <property type="molecule type" value="Genomic_DNA"/>
</dbReference>
<evidence type="ECO:0000256" key="5">
    <source>
        <dbReference type="SAM" id="MobiDB-lite"/>
    </source>
</evidence>
<evidence type="ECO:0000256" key="2">
    <source>
        <dbReference type="ARBA" id="ARBA00022771"/>
    </source>
</evidence>
<sequence>MIPDLGDRSLFPPFLELPEDNGASSSSSSSSSATPADSNAVLLAQIKDNMTITKPTLVLTDRDGHGFALVFDGLDRDGLDLGKLGLKKGATAVVRGARQTVPAARSNEQSAQPETLTAKAARRQFLRIAPGQAHTVQAVPTGLEQTIAIAATLRAQQTRTLAEGCSHCAACGVSGSPGAAGAAAAAGAAETQGLSIKKLLRCTGCGQAWYCDRACQTKGWSNGHKSECKALKALSAIWSE</sequence>
<reference evidence="7 8" key="1">
    <citation type="submission" date="2024-01" db="EMBL/GenBank/DDBJ databases">
        <authorList>
            <person name="Allen C."/>
            <person name="Tagirdzhanova G."/>
        </authorList>
    </citation>
    <scope>NUCLEOTIDE SEQUENCE [LARGE SCALE GENOMIC DNA]</scope>
</reference>
<evidence type="ECO:0000256" key="3">
    <source>
        <dbReference type="ARBA" id="ARBA00022833"/>
    </source>
</evidence>
<keyword evidence="8" id="KW-1185">Reference proteome</keyword>
<evidence type="ECO:0000256" key="4">
    <source>
        <dbReference type="PROSITE-ProRule" id="PRU00134"/>
    </source>
</evidence>
<name>A0ABP0AVS6_9PEZI</name>
<dbReference type="InterPro" id="IPR002893">
    <property type="entry name" value="Znf_MYND"/>
</dbReference>
<keyword evidence="3" id="KW-0862">Zinc</keyword>
<dbReference type="SUPFAM" id="SSF144232">
    <property type="entry name" value="HIT/MYND zinc finger-like"/>
    <property type="match status" value="1"/>
</dbReference>
<dbReference type="Gene3D" id="6.10.140.2220">
    <property type="match status" value="1"/>
</dbReference>
<gene>
    <name evidence="7" type="ORF">SCUCBS95973_001086</name>
</gene>
<feature type="region of interest" description="Disordered" evidence="5">
    <location>
        <begin position="1"/>
        <end position="36"/>
    </location>
</feature>
<feature type="domain" description="MYND-type" evidence="6">
    <location>
        <begin position="168"/>
        <end position="228"/>
    </location>
</feature>
<comment type="caution">
    <text evidence="7">The sequence shown here is derived from an EMBL/GenBank/DDBJ whole genome shotgun (WGS) entry which is preliminary data.</text>
</comment>
<evidence type="ECO:0000256" key="1">
    <source>
        <dbReference type="ARBA" id="ARBA00022723"/>
    </source>
</evidence>
<evidence type="ECO:0000313" key="7">
    <source>
        <dbReference type="EMBL" id="CAK7211361.1"/>
    </source>
</evidence>
<protein>
    <recommendedName>
        <fullName evidence="6">MYND-type domain-containing protein</fullName>
    </recommendedName>
</protein>
<keyword evidence="1" id="KW-0479">Metal-binding</keyword>